<feature type="domain" description="HTH merR-type" evidence="2">
    <location>
        <begin position="6"/>
        <end position="75"/>
    </location>
</feature>
<dbReference type="Pfam" id="PF13411">
    <property type="entry name" value="MerR_1"/>
    <property type="match status" value="1"/>
</dbReference>
<dbReference type="PANTHER" id="PTHR30204">
    <property type="entry name" value="REDOX-CYCLING DRUG-SENSING TRANSCRIPTIONAL ACTIVATOR SOXR"/>
    <property type="match status" value="1"/>
</dbReference>
<comment type="caution">
    <text evidence="3">The sequence shown here is derived from an EMBL/GenBank/DDBJ whole genome shotgun (WGS) entry which is preliminary data.</text>
</comment>
<evidence type="ECO:0000256" key="1">
    <source>
        <dbReference type="ARBA" id="ARBA00023125"/>
    </source>
</evidence>
<dbReference type="SUPFAM" id="SSF46955">
    <property type="entry name" value="Putative DNA-binding domain"/>
    <property type="match status" value="1"/>
</dbReference>
<proteinExistence type="predicted"/>
<accession>A0A229UUH1</accession>
<dbReference type="GO" id="GO:0003700">
    <property type="term" value="F:DNA-binding transcription factor activity"/>
    <property type="evidence" value="ECO:0007669"/>
    <property type="project" value="InterPro"/>
</dbReference>
<gene>
    <name evidence="3" type="ORF">CF651_06970</name>
</gene>
<dbReference type="RefSeq" id="WP_094014151.1">
    <property type="nucleotide sequence ID" value="NZ_NMQW01000009.1"/>
</dbReference>
<dbReference type="Gene3D" id="1.10.1660.10">
    <property type="match status" value="1"/>
</dbReference>
<dbReference type="InterPro" id="IPR000551">
    <property type="entry name" value="MerR-type_HTH_dom"/>
</dbReference>
<keyword evidence="1" id="KW-0238">DNA-binding</keyword>
<keyword evidence="4" id="KW-1185">Reference proteome</keyword>
<dbReference type="OrthoDB" id="9811174at2"/>
<dbReference type="InterPro" id="IPR009061">
    <property type="entry name" value="DNA-bd_dom_put_sf"/>
</dbReference>
<organism evidence="3 4">
    <name type="scientific">Paenibacillus rigui</name>
    <dbReference type="NCBI Taxonomy" id="554312"/>
    <lineage>
        <taxon>Bacteria</taxon>
        <taxon>Bacillati</taxon>
        <taxon>Bacillota</taxon>
        <taxon>Bacilli</taxon>
        <taxon>Bacillales</taxon>
        <taxon>Paenibacillaceae</taxon>
        <taxon>Paenibacillus</taxon>
    </lineage>
</organism>
<dbReference type="SMART" id="SM00422">
    <property type="entry name" value="HTH_MERR"/>
    <property type="match status" value="1"/>
</dbReference>
<reference evidence="3 4" key="1">
    <citation type="submission" date="2017-07" db="EMBL/GenBank/DDBJ databases">
        <title>Genome sequencing and assembly of Paenibacillus rigui.</title>
        <authorList>
            <person name="Mayilraj S."/>
        </authorList>
    </citation>
    <scope>NUCLEOTIDE SEQUENCE [LARGE SCALE GENOMIC DNA]</scope>
    <source>
        <strain evidence="3 4">JCM 16352</strain>
    </source>
</reference>
<dbReference type="InterPro" id="IPR047057">
    <property type="entry name" value="MerR_fam"/>
</dbReference>
<evidence type="ECO:0000313" key="4">
    <source>
        <dbReference type="Proteomes" id="UP000215509"/>
    </source>
</evidence>
<name>A0A229UUH1_9BACL</name>
<evidence type="ECO:0000313" key="3">
    <source>
        <dbReference type="EMBL" id="OXM87052.1"/>
    </source>
</evidence>
<dbReference type="Proteomes" id="UP000215509">
    <property type="component" value="Unassembled WGS sequence"/>
</dbReference>
<dbReference type="CDD" id="cd01109">
    <property type="entry name" value="HTH_YyaN"/>
    <property type="match status" value="1"/>
</dbReference>
<protein>
    <submittedName>
        <fullName evidence="3">MerR family transcriptional regulator</fullName>
    </submittedName>
</protein>
<dbReference type="EMBL" id="NMQW01000009">
    <property type="protein sequence ID" value="OXM87052.1"/>
    <property type="molecule type" value="Genomic_DNA"/>
</dbReference>
<dbReference type="PANTHER" id="PTHR30204:SF98">
    <property type="entry name" value="HTH-TYPE TRANSCRIPTIONAL REGULATOR ADHR"/>
    <property type="match status" value="1"/>
</dbReference>
<evidence type="ECO:0000259" key="2">
    <source>
        <dbReference type="PROSITE" id="PS50937"/>
    </source>
</evidence>
<sequence length="126" mass="14576">MGSAAAFSIKEISKMTGLTEDALRYYEKIGLLPRAKRRENGRRVYNKEDMQLMELIICLKKMGVSLKDIKEFASLSYKEDILSAPEVYDKVQSYRRKLQDQIDHLQKILGVLDYKIANKKSLLKDS</sequence>
<dbReference type="AlphaFoldDB" id="A0A229UUH1"/>
<dbReference type="PROSITE" id="PS50937">
    <property type="entry name" value="HTH_MERR_2"/>
    <property type="match status" value="1"/>
</dbReference>
<dbReference type="GO" id="GO:0003677">
    <property type="term" value="F:DNA binding"/>
    <property type="evidence" value="ECO:0007669"/>
    <property type="project" value="UniProtKB-KW"/>
</dbReference>